<organism evidence="2 3">
    <name type="scientific">Dorcoceras hygrometricum</name>
    <dbReference type="NCBI Taxonomy" id="472368"/>
    <lineage>
        <taxon>Eukaryota</taxon>
        <taxon>Viridiplantae</taxon>
        <taxon>Streptophyta</taxon>
        <taxon>Embryophyta</taxon>
        <taxon>Tracheophyta</taxon>
        <taxon>Spermatophyta</taxon>
        <taxon>Magnoliopsida</taxon>
        <taxon>eudicotyledons</taxon>
        <taxon>Gunneridae</taxon>
        <taxon>Pentapetalae</taxon>
        <taxon>asterids</taxon>
        <taxon>lamiids</taxon>
        <taxon>Lamiales</taxon>
        <taxon>Gesneriaceae</taxon>
        <taxon>Didymocarpoideae</taxon>
        <taxon>Trichosporeae</taxon>
        <taxon>Loxocarpinae</taxon>
        <taxon>Dorcoceras</taxon>
    </lineage>
</organism>
<feature type="region of interest" description="Disordered" evidence="1">
    <location>
        <begin position="53"/>
        <end position="80"/>
    </location>
</feature>
<dbReference type="Proteomes" id="UP000250235">
    <property type="component" value="Unassembled WGS sequence"/>
</dbReference>
<proteinExistence type="predicted"/>
<gene>
    <name evidence="2" type="ORF">F511_32040</name>
</gene>
<protein>
    <submittedName>
        <fullName evidence="2">Uncharacterized protein</fullName>
    </submittedName>
</protein>
<reference evidence="2 3" key="1">
    <citation type="journal article" date="2015" name="Proc. Natl. Acad. Sci. U.S.A.">
        <title>The resurrection genome of Boea hygrometrica: A blueprint for survival of dehydration.</title>
        <authorList>
            <person name="Xiao L."/>
            <person name="Yang G."/>
            <person name="Zhang L."/>
            <person name="Yang X."/>
            <person name="Zhao S."/>
            <person name="Ji Z."/>
            <person name="Zhou Q."/>
            <person name="Hu M."/>
            <person name="Wang Y."/>
            <person name="Chen M."/>
            <person name="Xu Y."/>
            <person name="Jin H."/>
            <person name="Xiao X."/>
            <person name="Hu G."/>
            <person name="Bao F."/>
            <person name="Hu Y."/>
            <person name="Wan P."/>
            <person name="Li L."/>
            <person name="Deng X."/>
            <person name="Kuang T."/>
            <person name="Xiang C."/>
            <person name="Zhu J.K."/>
            <person name="Oliver M.J."/>
            <person name="He Y."/>
        </authorList>
    </citation>
    <scope>NUCLEOTIDE SEQUENCE [LARGE SCALE GENOMIC DNA]</scope>
    <source>
        <strain evidence="3">cv. XS01</strain>
    </source>
</reference>
<accession>A0A2Z7CV90</accession>
<dbReference type="EMBL" id="KQ992356">
    <property type="protein sequence ID" value="KZV50658.1"/>
    <property type="molecule type" value="Genomic_DNA"/>
</dbReference>
<evidence type="ECO:0000313" key="3">
    <source>
        <dbReference type="Proteomes" id="UP000250235"/>
    </source>
</evidence>
<name>A0A2Z7CV90_9LAMI</name>
<evidence type="ECO:0000256" key="1">
    <source>
        <dbReference type="SAM" id="MobiDB-lite"/>
    </source>
</evidence>
<evidence type="ECO:0000313" key="2">
    <source>
        <dbReference type="EMBL" id="KZV50658.1"/>
    </source>
</evidence>
<dbReference type="AlphaFoldDB" id="A0A2Z7CV90"/>
<keyword evidence="3" id="KW-1185">Reference proteome</keyword>
<sequence length="96" mass="10818">MQVRQLRGRRVARAEPDLGVVCVCQRPAFRESLGNPVASYSAIAYPVDLVPRRKKRRSRRSVETQPVASKESSRSDESAAQQLTIYEELSKLDVNC</sequence>